<dbReference type="Gene3D" id="3.40.50.150">
    <property type="entry name" value="Vaccinia Virus protein VP39"/>
    <property type="match status" value="1"/>
</dbReference>
<name>A0A1G7MUI1_9ACTN</name>
<feature type="domain" description="Methyltransferase type 11" evidence="1">
    <location>
        <begin position="70"/>
        <end position="125"/>
    </location>
</feature>
<dbReference type="InterPro" id="IPR013216">
    <property type="entry name" value="Methyltransf_11"/>
</dbReference>
<accession>A0A1G7MUI1</accession>
<reference evidence="3" key="1">
    <citation type="submission" date="2016-10" db="EMBL/GenBank/DDBJ databases">
        <authorList>
            <person name="Varghese N."/>
            <person name="Submissions S."/>
        </authorList>
    </citation>
    <scope>NUCLEOTIDE SEQUENCE [LARGE SCALE GENOMIC DNA]</scope>
    <source>
        <strain evidence="3">DSM 44268</strain>
    </source>
</reference>
<evidence type="ECO:0000259" key="1">
    <source>
        <dbReference type="Pfam" id="PF08241"/>
    </source>
</evidence>
<dbReference type="SUPFAM" id="SSF53335">
    <property type="entry name" value="S-adenosyl-L-methionine-dependent methyltransferases"/>
    <property type="match status" value="1"/>
</dbReference>
<dbReference type="EMBL" id="FNBT01000005">
    <property type="protein sequence ID" value="SDF65423.1"/>
    <property type="molecule type" value="Genomic_DNA"/>
</dbReference>
<dbReference type="InterPro" id="IPR029063">
    <property type="entry name" value="SAM-dependent_MTases_sf"/>
</dbReference>
<dbReference type="Pfam" id="PF08241">
    <property type="entry name" value="Methyltransf_11"/>
    <property type="match status" value="1"/>
</dbReference>
<proteinExistence type="predicted"/>
<dbReference type="GO" id="GO:0032259">
    <property type="term" value="P:methylation"/>
    <property type="evidence" value="ECO:0007669"/>
    <property type="project" value="UniProtKB-KW"/>
</dbReference>
<organism evidence="2 3">
    <name type="scientific">Blastococcus aurantiacus</name>
    <dbReference type="NCBI Taxonomy" id="1550231"/>
    <lineage>
        <taxon>Bacteria</taxon>
        <taxon>Bacillati</taxon>
        <taxon>Actinomycetota</taxon>
        <taxon>Actinomycetes</taxon>
        <taxon>Geodermatophilales</taxon>
        <taxon>Geodermatophilaceae</taxon>
        <taxon>Blastococcus</taxon>
    </lineage>
</organism>
<gene>
    <name evidence="2" type="ORF">SAMN05660662_2932</name>
</gene>
<dbReference type="STRING" id="1550231.SAMN05660662_2932"/>
<dbReference type="GO" id="GO:0008757">
    <property type="term" value="F:S-adenosylmethionine-dependent methyltransferase activity"/>
    <property type="evidence" value="ECO:0007669"/>
    <property type="project" value="InterPro"/>
</dbReference>
<dbReference type="AlphaFoldDB" id="A0A1G7MUI1"/>
<evidence type="ECO:0000313" key="2">
    <source>
        <dbReference type="EMBL" id="SDF65423.1"/>
    </source>
</evidence>
<protein>
    <submittedName>
        <fullName evidence="2">Methyltransferase domain-containing protein</fullName>
    </submittedName>
</protein>
<dbReference type="Proteomes" id="UP000199406">
    <property type="component" value="Unassembled WGS sequence"/>
</dbReference>
<sequence length="211" mass="23156">MKPHRLLARNLSARSRAQKVEWLRARIEPGASVLLVGASGYEAGGVDTNNAVERGVAAFTKAHALVYQGVDPRIGCPWSAGDGCALPFADASFDYVVSNAVIEHVGGPGRAELMLAESRRVARLGAFHTTPDRWFPIEVHTQVPLLHWLPRSRQAAAFAQAGKSFWNTEHYWLFGRRDFSALDPNFSVRRINPMTLIAEWSPVTALQGPAS</sequence>
<evidence type="ECO:0000313" key="3">
    <source>
        <dbReference type="Proteomes" id="UP000199406"/>
    </source>
</evidence>
<keyword evidence="2" id="KW-0489">Methyltransferase</keyword>
<keyword evidence="3" id="KW-1185">Reference proteome</keyword>
<dbReference type="RefSeq" id="WP_176946383.1">
    <property type="nucleotide sequence ID" value="NZ_FNBT01000005.1"/>
</dbReference>
<keyword evidence="2" id="KW-0808">Transferase</keyword>